<dbReference type="InterPro" id="IPR036412">
    <property type="entry name" value="HAD-like_sf"/>
</dbReference>
<dbReference type="HOGENOM" id="CLU_044146_1_3_9"/>
<dbReference type="Proteomes" id="UP000030635">
    <property type="component" value="Chromosome"/>
</dbReference>
<proteinExistence type="predicted"/>
<dbReference type="InterPro" id="IPR006379">
    <property type="entry name" value="HAD-SF_hydro_IIB"/>
</dbReference>
<name>A0A0A7FXC6_9CLOT</name>
<dbReference type="InterPro" id="IPR000150">
    <property type="entry name" value="Cof"/>
</dbReference>
<dbReference type="PROSITE" id="PS01229">
    <property type="entry name" value="COF_2"/>
    <property type="match status" value="1"/>
</dbReference>
<dbReference type="STRING" id="1561.NPD11_2491"/>
<dbReference type="Gene3D" id="3.30.1240.10">
    <property type="match status" value="1"/>
</dbReference>
<dbReference type="PANTHER" id="PTHR10000:SF8">
    <property type="entry name" value="HAD SUPERFAMILY HYDROLASE-LIKE, TYPE 3"/>
    <property type="match status" value="1"/>
</dbReference>
<dbReference type="SFLD" id="SFLDG01144">
    <property type="entry name" value="C2.B.4:_PGP_Like"/>
    <property type="match status" value="1"/>
</dbReference>
<dbReference type="SFLD" id="SFLDG01140">
    <property type="entry name" value="C2.B:_Phosphomannomutase_and_P"/>
    <property type="match status" value="1"/>
</dbReference>
<dbReference type="GO" id="GO:0016791">
    <property type="term" value="F:phosphatase activity"/>
    <property type="evidence" value="ECO:0007669"/>
    <property type="project" value="TreeGrafter"/>
</dbReference>
<dbReference type="EMBL" id="CP006905">
    <property type="protein sequence ID" value="AIY84274.1"/>
    <property type="molecule type" value="Genomic_DNA"/>
</dbReference>
<dbReference type="PRINTS" id="PR00119">
    <property type="entry name" value="CATATPASE"/>
</dbReference>
<sequence>MAIKLICIDMDGTLLDNDHNISEENKQTLKEAVNKGIKIALTTGRLFTSAKFYSDLIGIDAPIISSNGAYIKDKNSNEVIYENPLSLEESLEIYNILKKYPFRICFNTHNTTISNESLEESHAYLLTNKLASKEDQIKIDVSNDLTNVLKDYEGDVLKAIAIDTTRENRDEMQKAKNEVIDLNKYEVVSSSLYNFEVMRKDTSKGNAVKHLAKMLNISRDEIICIGDSENDLSMIRYAGIGVAMGNGLDILKNEADFITDTNVNSGVSKAIKKFAL</sequence>
<accession>A0A0A7FXC6</accession>
<dbReference type="AlphaFoldDB" id="A0A0A7FXC6"/>
<dbReference type="InterPro" id="IPR023214">
    <property type="entry name" value="HAD_sf"/>
</dbReference>
<evidence type="ECO:0000313" key="2">
    <source>
        <dbReference type="Proteomes" id="UP000030635"/>
    </source>
</evidence>
<gene>
    <name evidence="1" type="ORF">U729_498</name>
</gene>
<keyword evidence="1" id="KW-0378">Hydrolase</keyword>
<dbReference type="eggNOG" id="COG0561">
    <property type="taxonomic scope" value="Bacteria"/>
</dbReference>
<dbReference type="OrthoDB" id="9781413at2"/>
<dbReference type="NCBIfam" id="TIGR01484">
    <property type="entry name" value="HAD-SF-IIB"/>
    <property type="match status" value="1"/>
</dbReference>
<dbReference type="GO" id="GO:0000287">
    <property type="term" value="F:magnesium ion binding"/>
    <property type="evidence" value="ECO:0007669"/>
    <property type="project" value="TreeGrafter"/>
</dbReference>
<dbReference type="KEGG" id="cbv:U729_498"/>
<dbReference type="Gene3D" id="3.40.50.1000">
    <property type="entry name" value="HAD superfamily/HAD-like"/>
    <property type="match status" value="1"/>
</dbReference>
<dbReference type="GO" id="GO:0005829">
    <property type="term" value="C:cytosol"/>
    <property type="evidence" value="ECO:0007669"/>
    <property type="project" value="TreeGrafter"/>
</dbReference>
<keyword evidence="2" id="KW-1185">Reference proteome</keyword>
<reference evidence="1 2" key="1">
    <citation type="journal article" date="2015" name="Infect. Genet. Evol.">
        <title>Genomic sequences of six botulinum neurotoxin-producing strains representing three clostridial species illustrate the mobility and diversity of botulinum neurotoxin genes.</title>
        <authorList>
            <person name="Smith T.J."/>
            <person name="Hill K.K."/>
            <person name="Xie G."/>
            <person name="Foley B.T."/>
            <person name="Williamson C.H."/>
            <person name="Foster J.T."/>
            <person name="Johnson S.L."/>
            <person name="Chertkov O."/>
            <person name="Teshima H."/>
            <person name="Gibbons H.S."/>
            <person name="Johnsky L.A."/>
            <person name="Karavis M.A."/>
            <person name="Smith L.A."/>
        </authorList>
    </citation>
    <scope>NUCLEOTIDE SEQUENCE [LARGE SCALE GENOMIC DNA]</scope>
    <source>
        <strain evidence="1">Sullivan</strain>
    </source>
</reference>
<dbReference type="NCBIfam" id="TIGR00099">
    <property type="entry name" value="Cof-subfamily"/>
    <property type="match status" value="1"/>
</dbReference>
<evidence type="ECO:0000313" key="1">
    <source>
        <dbReference type="EMBL" id="AIY84274.1"/>
    </source>
</evidence>
<dbReference type="PANTHER" id="PTHR10000">
    <property type="entry name" value="PHOSPHOSERINE PHOSPHATASE"/>
    <property type="match status" value="1"/>
</dbReference>
<dbReference type="Pfam" id="PF08282">
    <property type="entry name" value="Hydrolase_3"/>
    <property type="match status" value="1"/>
</dbReference>
<protein>
    <submittedName>
        <fullName evidence="1">Cof-like hydrolase family protein</fullName>
    </submittedName>
</protein>
<dbReference type="RefSeq" id="WP_039311335.1">
    <property type="nucleotide sequence ID" value="NZ_CP006905.1"/>
</dbReference>
<dbReference type="SFLD" id="SFLDS00003">
    <property type="entry name" value="Haloacid_Dehalogenase"/>
    <property type="match status" value="1"/>
</dbReference>
<dbReference type="CDD" id="cd07516">
    <property type="entry name" value="HAD_Pase"/>
    <property type="match status" value="1"/>
</dbReference>
<dbReference type="SUPFAM" id="SSF56784">
    <property type="entry name" value="HAD-like"/>
    <property type="match status" value="1"/>
</dbReference>
<organism evidence="1 2">
    <name type="scientific">Clostridium baratii str. Sullivan</name>
    <dbReference type="NCBI Taxonomy" id="1415775"/>
    <lineage>
        <taxon>Bacteria</taxon>
        <taxon>Bacillati</taxon>
        <taxon>Bacillota</taxon>
        <taxon>Clostridia</taxon>
        <taxon>Eubacteriales</taxon>
        <taxon>Clostridiaceae</taxon>
        <taxon>Clostridium</taxon>
    </lineage>
</organism>